<evidence type="ECO:0000313" key="2">
    <source>
        <dbReference type="Proteomes" id="UP001163823"/>
    </source>
</evidence>
<dbReference type="Proteomes" id="UP001163823">
    <property type="component" value="Chromosome 10"/>
</dbReference>
<keyword evidence="2" id="KW-1185">Reference proteome</keyword>
<protein>
    <submittedName>
        <fullName evidence="1">F-box/FBD/LRR-repeat protein</fullName>
    </submittedName>
</protein>
<gene>
    <name evidence="1" type="ORF">O6P43_025624</name>
</gene>
<dbReference type="EMBL" id="JARAOO010000010">
    <property type="protein sequence ID" value="KAJ7954000.1"/>
    <property type="molecule type" value="Genomic_DNA"/>
</dbReference>
<accession>A0AAD7PGG6</accession>
<reference evidence="1" key="1">
    <citation type="journal article" date="2023" name="Science">
        <title>Elucidation of the pathway for biosynthesis of saponin adjuvants from the soapbark tree.</title>
        <authorList>
            <person name="Reed J."/>
            <person name="Orme A."/>
            <person name="El-Demerdash A."/>
            <person name="Owen C."/>
            <person name="Martin L.B.B."/>
            <person name="Misra R.C."/>
            <person name="Kikuchi S."/>
            <person name="Rejzek M."/>
            <person name="Martin A.C."/>
            <person name="Harkess A."/>
            <person name="Leebens-Mack J."/>
            <person name="Louveau T."/>
            <person name="Stephenson M.J."/>
            <person name="Osbourn A."/>
        </authorList>
    </citation>
    <scope>NUCLEOTIDE SEQUENCE</scope>
    <source>
        <strain evidence="1">S10</strain>
    </source>
</reference>
<sequence length="130" mass="14947">MHLPIRDAFRTSIFQRNGDIFGLEKLYLGQKYLKLNVGTGNVPKRFPSLVKNLKILLLDCLDFYDLEEMSRTLCLIRSSPKLVELDIVVAQLKSLLVESVLEYLCIDCVLSQLHTFKLMVQECLRIELAS</sequence>
<name>A0AAD7PGG6_QUISA</name>
<dbReference type="KEGG" id="qsa:O6P43_025624"/>
<comment type="caution">
    <text evidence="1">The sequence shown here is derived from an EMBL/GenBank/DDBJ whole genome shotgun (WGS) entry which is preliminary data.</text>
</comment>
<proteinExistence type="predicted"/>
<dbReference type="AlphaFoldDB" id="A0AAD7PGG6"/>
<organism evidence="1 2">
    <name type="scientific">Quillaja saponaria</name>
    <name type="common">Soap bark tree</name>
    <dbReference type="NCBI Taxonomy" id="32244"/>
    <lineage>
        <taxon>Eukaryota</taxon>
        <taxon>Viridiplantae</taxon>
        <taxon>Streptophyta</taxon>
        <taxon>Embryophyta</taxon>
        <taxon>Tracheophyta</taxon>
        <taxon>Spermatophyta</taxon>
        <taxon>Magnoliopsida</taxon>
        <taxon>eudicotyledons</taxon>
        <taxon>Gunneridae</taxon>
        <taxon>Pentapetalae</taxon>
        <taxon>rosids</taxon>
        <taxon>fabids</taxon>
        <taxon>Fabales</taxon>
        <taxon>Quillajaceae</taxon>
        <taxon>Quillaja</taxon>
    </lineage>
</organism>
<evidence type="ECO:0000313" key="1">
    <source>
        <dbReference type="EMBL" id="KAJ7954000.1"/>
    </source>
</evidence>